<reference evidence="3" key="1">
    <citation type="submission" date="2016-07" db="EMBL/GenBank/DDBJ databases">
        <authorList>
            <consortium name="Pathogen Informatics"/>
        </authorList>
    </citation>
    <scope>NUCLEOTIDE SEQUENCE [LARGE SCALE GENOMIC DNA]</scope>
</reference>
<proteinExistence type="predicted"/>
<dbReference type="AlphaFoldDB" id="A0A564ZQ89"/>
<feature type="transmembrane region" description="Helical" evidence="1">
    <location>
        <begin position="165"/>
        <end position="186"/>
    </location>
</feature>
<dbReference type="InterPro" id="IPR022139">
    <property type="entry name" value="Fam-L/Fam-M-like_plasmodium"/>
</dbReference>
<keyword evidence="1" id="KW-1133">Transmembrane helix</keyword>
<name>A0A564ZQ89_PLAVI</name>
<evidence type="ECO:0000313" key="3">
    <source>
        <dbReference type="Proteomes" id="UP000220605"/>
    </source>
</evidence>
<dbReference type="VEuPathDB" id="PlasmoDB:PVPAM_060036600"/>
<sequence length="282" mass="33252">MKYFGKNNIKNSVNFSVLLNLFTYFLLIWNPSNDLCNAGKSLEMQYQHERLQNKNNNRLLSKHEAQKDLKYSRLGNKLSDDVNNMNLKYRMNNISTYDQLNKKHLNDLDAYNKGYSNRYSKKKGLAKLDCYCEKKLFNKIDEIYELSRSMQNDEKNFKKKIYNKFGYGLILFSLSPILGVIFPIIFGKNGPFYNWCTSDCTVSTTKHKHIEGSGTFYKTPFSSAQWDAFFYINAIFFFTLLIIVLTVIIYTLVKVVKYERLKAGKRKIKGKNYYRFCKNIFI</sequence>
<dbReference type="VEuPathDB" id="PlasmoDB:PVX_108760"/>
<accession>A0A564ZQ89</accession>
<gene>
    <name evidence="2" type="ORF">PVP01_0500100</name>
</gene>
<organism evidence="2 3">
    <name type="scientific">Plasmodium vivax</name>
    <name type="common">malaria parasite P. vivax</name>
    <dbReference type="NCBI Taxonomy" id="5855"/>
    <lineage>
        <taxon>Eukaryota</taxon>
        <taxon>Sar</taxon>
        <taxon>Alveolata</taxon>
        <taxon>Apicomplexa</taxon>
        <taxon>Aconoidasida</taxon>
        <taxon>Haemosporida</taxon>
        <taxon>Plasmodiidae</taxon>
        <taxon>Plasmodium</taxon>
        <taxon>Plasmodium (Plasmodium)</taxon>
    </lineage>
</organism>
<feature type="transmembrane region" description="Helical" evidence="1">
    <location>
        <begin position="228"/>
        <end position="253"/>
    </location>
</feature>
<dbReference type="VEuPathDB" id="PlasmoDB:PVW1_000007200"/>
<keyword evidence="1" id="KW-0472">Membrane</keyword>
<keyword evidence="1" id="KW-0812">Transmembrane</keyword>
<evidence type="ECO:0000256" key="1">
    <source>
        <dbReference type="SAM" id="Phobius"/>
    </source>
</evidence>
<protein>
    <recommendedName>
        <fullName evidence="4">Variable surface protein Vir35</fullName>
    </recommendedName>
</protein>
<dbReference type="EMBL" id="LT635616">
    <property type="protein sequence ID" value="VUZ93896.1"/>
    <property type="molecule type" value="Genomic_DNA"/>
</dbReference>
<dbReference type="VEuPathDB" id="PlasmoDB:PVP01_0500100"/>
<dbReference type="Pfam" id="PF12420">
    <property type="entry name" value="DUF3671"/>
    <property type="match status" value="1"/>
</dbReference>
<evidence type="ECO:0000313" key="2">
    <source>
        <dbReference type="EMBL" id="VUZ93896.1"/>
    </source>
</evidence>
<dbReference type="Proteomes" id="UP000220605">
    <property type="component" value="Chromosome 5"/>
</dbReference>
<evidence type="ECO:0008006" key="4">
    <source>
        <dbReference type="Google" id="ProtNLM"/>
    </source>
</evidence>
<dbReference type="OrthoDB" id="10383532at2759"/>